<evidence type="ECO:0000256" key="6">
    <source>
        <dbReference type="ARBA" id="ARBA00023136"/>
    </source>
</evidence>
<comment type="subcellular location">
    <subcellularLocation>
        <location evidence="1">Cell membrane</location>
        <topology evidence="1">Multi-pass membrane protein</topology>
    </subcellularLocation>
</comment>
<feature type="domain" description="ABC transmembrane type-1" evidence="8">
    <location>
        <begin position="317"/>
        <end position="505"/>
    </location>
</feature>
<evidence type="ECO:0000256" key="2">
    <source>
        <dbReference type="ARBA" id="ARBA00022448"/>
    </source>
</evidence>
<accession>K2HC58</accession>
<name>K2HC58_9RHOB</name>
<dbReference type="RefSeq" id="WP_007426850.1">
    <property type="nucleotide sequence ID" value="NZ_AMGO01000036.1"/>
</dbReference>
<feature type="transmembrane region" description="Helical" evidence="7">
    <location>
        <begin position="186"/>
        <end position="208"/>
    </location>
</feature>
<dbReference type="InterPro" id="IPR035906">
    <property type="entry name" value="MetI-like_sf"/>
</dbReference>
<evidence type="ECO:0000313" key="9">
    <source>
        <dbReference type="EMBL" id="EKE44182.1"/>
    </source>
</evidence>
<evidence type="ECO:0000256" key="5">
    <source>
        <dbReference type="ARBA" id="ARBA00022989"/>
    </source>
</evidence>
<dbReference type="STRING" id="1231392.OCGS_1698"/>
<dbReference type="PANTHER" id="PTHR30183">
    <property type="entry name" value="MOLYBDENUM TRANSPORT SYSTEM PERMEASE PROTEIN MODB"/>
    <property type="match status" value="1"/>
</dbReference>
<feature type="transmembrane region" description="Helical" evidence="7">
    <location>
        <begin position="381"/>
        <end position="401"/>
    </location>
</feature>
<feature type="transmembrane region" description="Helical" evidence="7">
    <location>
        <begin position="442"/>
        <end position="464"/>
    </location>
</feature>
<dbReference type="InterPro" id="IPR000515">
    <property type="entry name" value="MetI-like"/>
</dbReference>
<feature type="transmembrane region" description="Helical" evidence="7">
    <location>
        <begin position="354"/>
        <end position="375"/>
    </location>
</feature>
<dbReference type="eggNOG" id="COG1178">
    <property type="taxonomic scope" value="Bacteria"/>
</dbReference>
<dbReference type="OrthoDB" id="7066776at2"/>
<feature type="transmembrane region" description="Helical" evidence="7">
    <location>
        <begin position="487"/>
        <end position="505"/>
    </location>
</feature>
<dbReference type="PATRIC" id="fig|1231392.3.peg.1707"/>
<comment type="caution">
    <text evidence="9">The sequence shown here is derived from an EMBL/GenBank/DDBJ whole genome shotgun (WGS) entry which is preliminary data.</text>
</comment>
<feature type="transmembrane region" description="Helical" evidence="7">
    <location>
        <begin position="85"/>
        <end position="107"/>
    </location>
</feature>
<dbReference type="Proteomes" id="UP000006765">
    <property type="component" value="Unassembled WGS sequence"/>
</dbReference>
<evidence type="ECO:0000313" key="10">
    <source>
        <dbReference type="Proteomes" id="UP000006765"/>
    </source>
</evidence>
<feature type="transmembrane region" description="Helical" evidence="7">
    <location>
        <begin position="281"/>
        <end position="300"/>
    </location>
</feature>
<evidence type="ECO:0000256" key="7">
    <source>
        <dbReference type="SAM" id="Phobius"/>
    </source>
</evidence>
<keyword evidence="6 7" id="KW-0472">Membrane</keyword>
<keyword evidence="2" id="KW-0813">Transport</keyword>
<evidence type="ECO:0000259" key="8">
    <source>
        <dbReference type="PROSITE" id="PS50928"/>
    </source>
</evidence>
<keyword evidence="10" id="KW-1185">Reference proteome</keyword>
<feature type="transmembrane region" description="Helical" evidence="7">
    <location>
        <begin position="234"/>
        <end position="257"/>
    </location>
</feature>
<evidence type="ECO:0000256" key="3">
    <source>
        <dbReference type="ARBA" id="ARBA00022475"/>
    </source>
</evidence>
<keyword evidence="3" id="KW-1003">Cell membrane</keyword>
<dbReference type="Gene3D" id="1.10.3720.10">
    <property type="entry name" value="MetI-like"/>
    <property type="match status" value="2"/>
</dbReference>
<proteinExistence type="predicted"/>
<dbReference type="AlphaFoldDB" id="K2HC58"/>
<evidence type="ECO:0000256" key="4">
    <source>
        <dbReference type="ARBA" id="ARBA00022692"/>
    </source>
</evidence>
<keyword evidence="4 7" id="KW-0812">Transmembrane</keyword>
<dbReference type="GO" id="GO:0055085">
    <property type="term" value="P:transmembrane transport"/>
    <property type="evidence" value="ECO:0007669"/>
    <property type="project" value="InterPro"/>
</dbReference>
<dbReference type="EMBL" id="AMGO01000036">
    <property type="protein sequence ID" value="EKE44182.1"/>
    <property type="molecule type" value="Genomic_DNA"/>
</dbReference>
<dbReference type="SUPFAM" id="SSF161098">
    <property type="entry name" value="MetI-like"/>
    <property type="match status" value="2"/>
</dbReference>
<dbReference type="PROSITE" id="PS50928">
    <property type="entry name" value="ABC_TM1"/>
    <property type="match status" value="2"/>
</dbReference>
<evidence type="ECO:0000256" key="1">
    <source>
        <dbReference type="ARBA" id="ARBA00004651"/>
    </source>
</evidence>
<feature type="transmembrane region" description="Helical" evidence="7">
    <location>
        <begin position="320"/>
        <end position="342"/>
    </location>
</feature>
<reference evidence="9 10" key="1">
    <citation type="journal article" date="2012" name="J. Bacteriol.">
        <title>Draft Genome Sequence of Oceaniovalibus guishaninsula JLT2003T.</title>
        <authorList>
            <person name="Tang K."/>
            <person name="Liu K."/>
            <person name="Jiao N."/>
        </authorList>
    </citation>
    <scope>NUCLEOTIDE SEQUENCE [LARGE SCALE GENOMIC DNA]</scope>
    <source>
        <strain evidence="9 10">JLT2003</strain>
    </source>
</reference>
<dbReference type="CDD" id="cd06261">
    <property type="entry name" value="TM_PBP2"/>
    <property type="match status" value="1"/>
</dbReference>
<protein>
    <submittedName>
        <fullName evidence="9">ABC thiamine transporter, inner membrane subunit</fullName>
    </submittedName>
</protein>
<dbReference type="GO" id="GO:0005886">
    <property type="term" value="C:plasma membrane"/>
    <property type="evidence" value="ECO:0007669"/>
    <property type="project" value="UniProtKB-SubCell"/>
</dbReference>
<keyword evidence="5 7" id="KW-1133">Transmembrane helix</keyword>
<dbReference type="PANTHER" id="PTHR30183:SF9">
    <property type="entry name" value="THIAMINE TRANSPORT SYSTEM PERMEASE PROTEIN THIP"/>
    <property type="match status" value="1"/>
</dbReference>
<feature type="transmembrane region" description="Helical" evidence="7">
    <location>
        <begin position="52"/>
        <end position="73"/>
    </location>
</feature>
<gene>
    <name evidence="9" type="ORF">OCGS_1698</name>
</gene>
<organism evidence="9 10">
    <name type="scientific">Oceaniovalibus guishaninsula JLT2003</name>
    <dbReference type="NCBI Taxonomy" id="1231392"/>
    <lineage>
        <taxon>Bacteria</taxon>
        <taxon>Pseudomonadati</taxon>
        <taxon>Pseudomonadota</taxon>
        <taxon>Alphaproteobacteria</taxon>
        <taxon>Rhodobacterales</taxon>
        <taxon>Roseobacteraceae</taxon>
        <taxon>Oceaniovalibus</taxon>
    </lineage>
</organism>
<feature type="domain" description="ABC transmembrane type-1" evidence="8">
    <location>
        <begin position="48"/>
        <end position="252"/>
    </location>
</feature>
<sequence length="515" mass="53341">MAVRPRPLTVAGVAVAGIVFLLVAGTIAAVAVRADGGAGLRPSDLAAIRFTLWQAVLSAILSVGLAVPVARALARRRFAGRRLLVTLLGAPFILPVIVAVLGLLMVFGRGGWINAAGTGMGLPPVSIYGPWGVVLAHVFFNLPLAVRLILQGWLAVPSERFRLAASLGLGPWATFRLIELPILRGIVPGAALIVFLVCTTSFAVALALGGGPRATTIELAIYQAFRFDFDLGRAALLALVQLAVTVAAATLALTVALPDTLGGGLDRHVARWDLARRWPDGIRIGLAALFLLLPLAALILRGVPNLAGLDTSAWLAAMRSVVTAMGATVLTLCAALPVAVAMQRLRWGRVVEGLASLAIAASPLVVGTGLFILIFPLVDPALMALPVTALVNAAMALPFAIRAIGPQVAQTEARYGPLADSLGLTGAARLRLLILPRLCRPLGFAAGLTAALSMGDLGVVALFADGRSETLPLHLYRLMGAYRMDDAAGAAVLLLALSLGAFWALDRGGRVDAGA</sequence>
<feature type="transmembrane region" description="Helical" evidence="7">
    <location>
        <begin position="127"/>
        <end position="150"/>
    </location>
</feature>